<dbReference type="AlphaFoldDB" id="A0A9W3DCE8"/>
<dbReference type="GO" id="GO:0045144">
    <property type="term" value="P:meiotic sister chromatid segregation"/>
    <property type="evidence" value="ECO:0007669"/>
    <property type="project" value="InterPro"/>
</dbReference>
<evidence type="ECO:0000256" key="2">
    <source>
        <dbReference type="ARBA" id="ARBA00022829"/>
    </source>
</evidence>
<dbReference type="GeneID" id="108844108"/>
<dbReference type="OrthoDB" id="770508at2759"/>
<proteinExistence type="inferred from homology"/>
<dbReference type="KEGG" id="rsz:108844108"/>
<dbReference type="InterPro" id="IPR011515">
    <property type="entry name" value="Shugoshin_C"/>
</dbReference>
<accession>A0A9W3DCE8</accession>
<evidence type="ECO:0000256" key="3">
    <source>
        <dbReference type="SAM" id="MobiDB-lite"/>
    </source>
</evidence>
<dbReference type="InterPro" id="IPR044693">
    <property type="entry name" value="SGO_plant"/>
</dbReference>
<dbReference type="Proteomes" id="UP000504610">
    <property type="component" value="Chromosome 3"/>
</dbReference>
<keyword evidence="2" id="KW-0159">Chromosome partition</keyword>
<evidence type="ECO:0000256" key="1">
    <source>
        <dbReference type="ARBA" id="ARBA00010845"/>
    </source>
</evidence>
<dbReference type="PANTHER" id="PTHR34373:SF9">
    <property type="entry name" value="SHUGOSHIN 2"/>
    <property type="match status" value="1"/>
</dbReference>
<feature type="region of interest" description="Disordered" evidence="3">
    <location>
        <begin position="386"/>
        <end position="435"/>
    </location>
</feature>
<organism evidence="5 6">
    <name type="scientific">Raphanus sativus</name>
    <name type="common">Radish</name>
    <name type="synonym">Raphanus raphanistrum var. sativus</name>
    <dbReference type="NCBI Taxonomy" id="3726"/>
    <lineage>
        <taxon>Eukaryota</taxon>
        <taxon>Viridiplantae</taxon>
        <taxon>Streptophyta</taxon>
        <taxon>Embryophyta</taxon>
        <taxon>Tracheophyta</taxon>
        <taxon>Spermatophyta</taxon>
        <taxon>Magnoliopsida</taxon>
        <taxon>eudicotyledons</taxon>
        <taxon>Gunneridae</taxon>
        <taxon>Pentapetalae</taxon>
        <taxon>rosids</taxon>
        <taxon>malvids</taxon>
        <taxon>Brassicales</taxon>
        <taxon>Brassicaceae</taxon>
        <taxon>Brassiceae</taxon>
        <taxon>Raphanus</taxon>
    </lineage>
</organism>
<sequence>MSSVTVLQDDNHAPPQEVHQIRKGKGKVVMMRSSAQRRKLADISNVNREEETHQQQFSSKDYAEKLQKENMTLMKALAHRNKIIELSGVEFQKLKISLRKVQENNLQLAQANTHMLAELNASKDRVCFSGTELKLLQHELGCKNVLLGVKRTQLEEQEPSCTHHPSKDKVPSNVSDGDCKPFQGLDMNHKDTKRKRTSRIKSSESSIVKPIQVKESANSRRSSFVCRKVSSVIDTTVIPEVTCQTEDDVEKGVVSQGENQIVDNIINKKFVAANPVKDSLHSKRLSVRRKSTRFAVQETQQTETPIVMDNAKETKEMARLSLRRRSARLRPEEAEVPCKSFHERGEVRETTKRRRVSSRQQQSTMFDFQEPEVMETLNADDAGLVSQGSRSEAVEPSISSHETQNINGKRRVSTRFQSTKGISQTASDTNGAVTDPSLSINMVQECDLLPSTVSQGDHERESKNKPRAEEAEGITRRTSVGRRPSRHAAEKVQSYREVSLKVKMRRNF</sequence>
<feature type="region of interest" description="Disordered" evidence="3">
    <location>
        <begin position="179"/>
        <end position="207"/>
    </location>
</feature>
<dbReference type="GO" id="GO:0005634">
    <property type="term" value="C:nucleus"/>
    <property type="evidence" value="ECO:0007669"/>
    <property type="project" value="InterPro"/>
</dbReference>
<dbReference type="GO" id="GO:0000775">
    <property type="term" value="C:chromosome, centromeric region"/>
    <property type="evidence" value="ECO:0007669"/>
    <property type="project" value="InterPro"/>
</dbReference>
<dbReference type="GO" id="GO:0034090">
    <property type="term" value="P:maintenance of meiotic sister chromatid cohesion"/>
    <property type="evidence" value="ECO:0007669"/>
    <property type="project" value="InterPro"/>
</dbReference>
<evidence type="ECO:0000313" key="6">
    <source>
        <dbReference type="RefSeq" id="XP_056861520.1"/>
    </source>
</evidence>
<dbReference type="PANTHER" id="PTHR34373">
    <property type="entry name" value="SHUGOSHIN 2"/>
    <property type="match status" value="1"/>
</dbReference>
<feature type="compositionally biased region" description="Basic and acidic residues" evidence="3">
    <location>
        <begin position="456"/>
        <end position="475"/>
    </location>
</feature>
<evidence type="ECO:0000259" key="4">
    <source>
        <dbReference type="Pfam" id="PF07557"/>
    </source>
</evidence>
<gene>
    <name evidence="6" type="primary">LOC108844108</name>
</gene>
<dbReference type="Pfam" id="PF07557">
    <property type="entry name" value="Shugoshin_C"/>
    <property type="match status" value="1"/>
</dbReference>
<reference evidence="6" key="2">
    <citation type="submission" date="2025-08" db="UniProtKB">
        <authorList>
            <consortium name="RefSeq"/>
        </authorList>
    </citation>
    <scope>IDENTIFICATION</scope>
    <source>
        <tissue evidence="6">Leaf</tissue>
    </source>
</reference>
<feature type="compositionally biased region" description="Polar residues" evidence="3">
    <location>
        <begin position="397"/>
        <end position="407"/>
    </location>
</feature>
<reference evidence="5" key="1">
    <citation type="journal article" date="2019" name="Database">
        <title>The radish genome database (RadishGD): an integrated information resource for radish genomics.</title>
        <authorList>
            <person name="Yu H.J."/>
            <person name="Baek S."/>
            <person name="Lee Y.J."/>
            <person name="Cho A."/>
            <person name="Mun J.H."/>
        </authorList>
    </citation>
    <scope>NUCLEOTIDE SEQUENCE [LARGE SCALE GENOMIC DNA]</scope>
    <source>
        <strain evidence="5">cv. WK10039</strain>
    </source>
</reference>
<feature type="domain" description="Shugoshin C-terminal" evidence="4">
    <location>
        <begin position="483"/>
        <end position="506"/>
    </location>
</feature>
<feature type="region of interest" description="Disordered" evidence="3">
    <location>
        <begin position="346"/>
        <end position="366"/>
    </location>
</feature>
<feature type="region of interest" description="Disordered" evidence="3">
    <location>
        <begin position="451"/>
        <end position="488"/>
    </location>
</feature>
<comment type="similarity">
    <text evidence="1">Belongs to the shugoshin family.</text>
</comment>
<keyword evidence="5" id="KW-1185">Reference proteome</keyword>
<dbReference type="RefSeq" id="XP_056861520.1">
    <property type="nucleotide sequence ID" value="XM_057005540.1"/>
</dbReference>
<feature type="compositionally biased region" description="Polar residues" evidence="3">
    <location>
        <begin position="414"/>
        <end position="435"/>
    </location>
</feature>
<name>A0A9W3DCE8_RAPSA</name>
<protein>
    <submittedName>
        <fullName evidence="6">SHUGOSHIN 2 isoform X1</fullName>
    </submittedName>
</protein>
<evidence type="ECO:0000313" key="5">
    <source>
        <dbReference type="Proteomes" id="UP000504610"/>
    </source>
</evidence>